<feature type="transmembrane region" description="Helical" evidence="1">
    <location>
        <begin position="464"/>
        <end position="481"/>
    </location>
</feature>
<dbReference type="Proteomes" id="UP001165289">
    <property type="component" value="Unassembled WGS sequence"/>
</dbReference>
<evidence type="ECO:0000313" key="2">
    <source>
        <dbReference type="EMBL" id="KAI6647207.1"/>
    </source>
</evidence>
<protein>
    <recommendedName>
        <fullName evidence="4">Gustatory receptor</fullName>
    </recommendedName>
</protein>
<keyword evidence="1" id="KW-0472">Membrane</keyword>
<organism evidence="2 3">
    <name type="scientific">Oopsacas minuta</name>
    <dbReference type="NCBI Taxonomy" id="111878"/>
    <lineage>
        <taxon>Eukaryota</taxon>
        <taxon>Metazoa</taxon>
        <taxon>Porifera</taxon>
        <taxon>Hexactinellida</taxon>
        <taxon>Hexasterophora</taxon>
        <taxon>Lyssacinosida</taxon>
        <taxon>Leucopsacidae</taxon>
        <taxon>Oopsacas</taxon>
    </lineage>
</organism>
<feature type="transmembrane region" description="Helical" evidence="1">
    <location>
        <begin position="126"/>
        <end position="143"/>
    </location>
</feature>
<feature type="transmembrane region" description="Helical" evidence="1">
    <location>
        <begin position="334"/>
        <end position="356"/>
    </location>
</feature>
<feature type="transmembrane region" description="Helical" evidence="1">
    <location>
        <begin position="169"/>
        <end position="192"/>
    </location>
</feature>
<proteinExistence type="predicted"/>
<reference evidence="2 3" key="1">
    <citation type="journal article" date="2023" name="BMC Biol.">
        <title>The compact genome of the sponge Oopsacas minuta (Hexactinellida) is lacking key metazoan core genes.</title>
        <authorList>
            <person name="Santini S."/>
            <person name="Schenkelaars Q."/>
            <person name="Jourda C."/>
            <person name="Duchesne M."/>
            <person name="Belahbib H."/>
            <person name="Rocher C."/>
            <person name="Selva M."/>
            <person name="Riesgo A."/>
            <person name="Vervoort M."/>
            <person name="Leys S.P."/>
            <person name="Kodjabachian L."/>
            <person name="Le Bivic A."/>
            <person name="Borchiellini C."/>
            <person name="Claverie J.M."/>
            <person name="Renard E."/>
        </authorList>
    </citation>
    <scope>NUCLEOTIDE SEQUENCE [LARGE SCALE GENOMIC DNA]</scope>
    <source>
        <strain evidence="2">SPO-2</strain>
    </source>
</reference>
<keyword evidence="3" id="KW-1185">Reference proteome</keyword>
<evidence type="ECO:0000313" key="3">
    <source>
        <dbReference type="Proteomes" id="UP001165289"/>
    </source>
</evidence>
<sequence>MATEYIYENEGVIDDPAAVPPPLNPDYPSDTVIYEVFEAGIKAEQSGTIGINPVVAYETIEEENYIPPGLQTGEQNPPTIGELITQNQPRQHSIFHRLILFLFEFYTLQIIEKLPFDIPKVIYKRIKVVIQLITFLLTIVVTIETNRELFLDYRVDTNMNDTPSAHIDSVTIIISIAFSILAICSLAFLYIFSNILSSSGVYFIPWSVHSFRASWLPSCVLVLAYLVLVILFIITIVWKCFLNVYIISKLGISIAPGIIIYLLFLIHAVVLQSSPFVLCFTIRAICNQLRFETDNEIGRVKEVILKGVLQERNLTVRYFENIERVLCLSSRLKIISTLNIIIVFLIVSTIFLSAFNEEGGILAVREEGFKKGNLPYVAYLWLVFVSIYLLLLTLLFTQNITALNGTINKFSDLVLIDKKVREKLTILAKENRKFLTEILRNLHFISRNKSRYEIHIFGDLSNELFPSILVFGLVIMLPFVLEVPDFLQEFKIL</sequence>
<gene>
    <name evidence="2" type="ORF">LOD99_12204</name>
</gene>
<feature type="transmembrane region" description="Helical" evidence="1">
    <location>
        <begin position="213"/>
        <end position="238"/>
    </location>
</feature>
<name>A0AAV7JEJ4_9METZ</name>
<keyword evidence="1" id="KW-1133">Transmembrane helix</keyword>
<dbReference type="EMBL" id="JAKMXF010000343">
    <property type="protein sequence ID" value="KAI6647207.1"/>
    <property type="molecule type" value="Genomic_DNA"/>
</dbReference>
<feature type="transmembrane region" description="Helical" evidence="1">
    <location>
        <begin position="376"/>
        <end position="396"/>
    </location>
</feature>
<evidence type="ECO:0008006" key="4">
    <source>
        <dbReference type="Google" id="ProtNLM"/>
    </source>
</evidence>
<feature type="transmembrane region" description="Helical" evidence="1">
    <location>
        <begin position="258"/>
        <end position="282"/>
    </location>
</feature>
<evidence type="ECO:0000256" key="1">
    <source>
        <dbReference type="SAM" id="Phobius"/>
    </source>
</evidence>
<accession>A0AAV7JEJ4</accession>
<keyword evidence="1" id="KW-0812">Transmembrane</keyword>
<dbReference type="AlphaFoldDB" id="A0AAV7JEJ4"/>
<comment type="caution">
    <text evidence="2">The sequence shown here is derived from an EMBL/GenBank/DDBJ whole genome shotgun (WGS) entry which is preliminary data.</text>
</comment>